<keyword evidence="3" id="KW-1185">Reference proteome</keyword>
<organism evidence="2 3">
    <name type="scientific">Limosilactobacillus avistercoris</name>
    <dbReference type="NCBI Taxonomy" id="2762243"/>
    <lineage>
        <taxon>Bacteria</taxon>
        <taxon>Bacillati</taxon>
        <taxon>Bacillota</taxon>
        <taxon>Bacilli</taxon>
        <taxon>Lactobacillales</taxon>
        <taxon>Lactobacillaceae</taxon>
        <taxon>Limosilactobacillus</taxon>
    </lineage>
</organism>
<reference evidence="2 3" key="1">
    <citation type="submission" date="2020-08" db="EMBL/GenBank/DDBJ databases">
        <title>A Genomic Blueprint of the Chicken Gut Microbiome.</title>
        <authorList>
            <person name="Gilroy R."/>
            <person name="Ravi A."/>
            <person name="Getino M."/>
            <person name="Pursley I."/>
            <person name="Horton D.L."/>
            <person name="Alikhan N.-F."/>
            <person name="Baker D."/>
            <person name="Gharbi K."/>
            <person name="Hall N."/>
            <person name="Watson M."/>
            <person name="Adriaenssens E.M."/>
            <person name="Foster-Nyarko E."/>
            <person name="Jarju S."/>
            <person name="Secka A."/>
            <person name="Antonio M."/>
            <person name="Oren A."/>
            <person name="Chaudhuri R."/>
            <person name="La Ragione R.M."/>
            <person name="Hildebrand F."/>
            <person name="Pallen M.J."/>
        </authorList>
    </citation>
    <scope>NUCLEOTIDE SEQUENCE [LARGE SCALE GENOMIC DNA]</scope>
    <source>
        <strain evidence="2 3">Sa3CUN2</strain>
    </source>
</reference>
<sequence>MVQVFSTKKDVPSMYPFLLPTENGVGARKYYYYQPIEYSISADGKTWDSCFDIPDLEGVYCYRSPDVQPAVQTDNLKKVGLMDGQRLLSSSYDTRQITMQVVAMDNIDESDSLLAYDALQRFLVSREAYWICFSQWPQRMYYVKAKLSAPTFTANSWSATVTFTDLIGLSRSVTTSVNYEDYLGFGNNFPDKKLHYTFTSNYFTVYNPSNVMIDPQRRGHELKITLDGSSSGNMKIVNNTTNTEFGRTGMVTDSKDGSKTKKSNFNGRYVINGVRPTLNGKSDYLNCDGGVIVLDKGPNIIEIQNFSGKVSFDFPFWWLS</sequence>
<comment type="caution">
    <text evidence="2">The sequence shown here is derived from an EMBL/GenBank/DDBJ whole genome shotgun (WGS) entry which is preliminary data.</text>
</comment>
<dbReference type="Proteomes" id="UP000616837">
    <property type="component" value="Unassembled WGS sequence"/>
</dbReference>
<dbReference type="EMBL" id="JACSQW010000004">
    <property type="protein sequence ID" value="MBD7894547.1"/>
    <property type="molecule type" value="Genomic_DNA"/>
</dbReference>
<dbReference type="Pfam" id="PF05709">
    <property type="entry name" value="Sipho_tail"/>
    <property type="match status" value="1"/>
</dbReference>
<dbReference type="Gene3D" id="2.40.30.200">
    <property type="match status" value="1"/>
</dbReference>
<dbReference type="InterPro" id="IPR008841">
    <property type="entry name" value="Siphovirus-type_tail_N"/>
</dbReference>
<dbReference type="RefSeq" id="WP_191683923.1">
    <property type="nucleotide sequence ID" value="NZ_JACSQW010000004.1"/>
</dbReference>
<gene>
    <name evidence="2" type="ORF">H9564_02220</name>
</gene>
<evidence type="ECO:0000313" key="2">
    <source>
        <dbReference type="EMBL" id="MBD7894547.1"/>
    </source>
</evidence>
<feature type="domain" description="Siphovirus-type tail component RIFT-related" evidence="1">
    <location>
        <begin position="70"/>
        <end position="163"/>
    </location>
</feature>
<accession>A0ABR8PBB1</accession>
<protein>
    <submittedName>
        <fullName evidence="2">Phage tail family protein</fullName>
    </submittedName>
</protein>
<proteinExistence type="predicted"/>
<evidence type="ECO:0000313" key="3">
    <source>
        <dbReference type="Proteomes" id="UP000616837"/>
    </source>
</evidence>
<name>A0ABR8PBB1_9LACO</name>
<evidence type="ECO:0000259" key="1">
    <source>
        <dbReference type="Pfam" id="PF05709"/>
    </source>
</evidence>